<dbReference type="KEGG" id="hvg:123404498"/>
<protein>
    <submittedName>
        <fullName evidence="2">Uncharacterized protein</fullName>
    </submittedName>
</protein>
<sequence>MKFLQLQTRMGSSEAVVPLLRDSQNDRSELHPGPRSHSNEDNVAFDQEIAHLMENNMTMAMKYLQSKGLYLLPIGTPSLLSAQKGTPSSKASQLS</sequence>
<dbReference type="AlphaFoldDB" id="A0A8I6YB08"/>
<reference evidence="3" key="1">
    <citation type="journal article" date="2012" name="Nature">
        <title>A physical, genetic and functional sequence assembly of the barley genome.</title>
        <authorList>
            <consortium name="The International Barley Genome Sequencing Consortium"/>
            <person name="Mayer K.F."/>
            <person name="Waugh R."/>
            <person name="Brown J.W."/>
            <person name="Schulman A."/>
            <person name="Langridge P."/>
            <person name="Platzer M."/>
            <person name="Fincher G.B."/>
            <person name="Muehlbauer G.J."/>
            <person name="Sato K."/>
            <person name="Close T.J."/>
            <person name="Wise R.P."/>
            <person name="Stein N."/>
        </authorList>
    </citation>
    <scope>NUCLEOTIDE SEQUENCE [LARGE SCALE GENOMIC DNA]</scope>
    <source>
        <strain evidence="3">cv. Morex</strain>
    </source>
</reference>
<reference evidence="2" key="3">
    <citation type="submission" date="2022-01" db="UniProtKB">
        <authorList>
            <consortium name="EnsemblPlants"/>
        </authorList>
    </citation>
    <scope>IDENTIFICATION</scope>
    <source>
        <strain evidence="2">subsp. vulgare</strain>
    </source>
</reference>
<evidence type="ECO:0000256" key="1">
    <source>
        <dbReference type="SAM" id="MobiDB-lite"/>
    </source>
</evidence>
<organism evidence="2 3">
    <name type="scientific">Hordeum vulgare subsp. vulgare</name>
    <name type="common">Domesticated barley</name>
    <dbReference type="NCBI Taxonomy" id="112509"/>
    <lineage>
        <taxon>Eukaryota</taxon>
        <taxon>Viridiplantae</taxon>
        <taxon>Streptophyta</taxon>
        <taxon>Embryophyta</taxon>
        <taxon>Tracheophyta</taxon>
        <taxon>Spermatophyta</taxon>
        <taxon>Magnoliopsida</taxon>
        <taxon>Liliopsida</taxon>
        <taxon>Poales</taxon>
        <taxon>Poaceae</taxon>
        <taxon>BOP clade</taxon>
        <taxon>Pooideae</taxon>
        <taxon>Triticodae</taxon>
        <taxon>Triticeae</taxon>
        <taxon>Hordeinae</taxon>
        <taxon>Hordeum</taxon>
    </lineage>
</organism>
<dbReference type="EnsemblPlants" id="HORVU.MOREX.r3.6HG0587640.1">
    <property type="protein sequence ID" value="HORVU.MOREX.r3.6HG0587640.1"/>
    <property type="gene ID" value="HORVU.MOREX.r3.6HG0587640"/>
</dbReference>
<proteinExistence type="predicted"/>
<dbReference type="Gramene" id="HORVU.MOREX.r3.6HG0587640.1">
    <property type="protein sequence ID" value="HORVU.MOREX.r3.6HG0587640.1"/>
    <property type="gene ID" value="HORVU.MOREX.r3.6HG0587640"/>
</dbReference>
<feature type="compositionally biased region" description="Basic and acidic residues" evidence="1">
    <location>
        <begin position="23"/>
        <end position="40"/>
    </location>
</feature>
<evidence type="ECO:0000313" key="3">
    <source>
        <dbReference type="Proteomes" id="UP000011116"/>
    </source>
</evidence>
<evidence type="ECO:0000313" key="2">
    <source>
        <dbReference type="EnsemblPlants" id="HORVU.MOREX.r3.6HG0587640.1"/>
    </source>
</evidence>
<name>A0A8I6YB08_HORVV</name>
<dbReference type="GeneID" id="123404498"/>
<gene>
    <name evidence="2" type="primary">LOC123404498</name>
</gene>
<keyword evidence="3" id="KW-1185">Reference proteome</keyword>
<accession>A0A8I6YB08</accession>
<feature type="region of interest" description="Disordered" evidence="1">
    <location>
        <begin position="21"/>
        <end position="42"/>
    </location>
</feature>
<dbReference type="RefSeq" id="XP_044954364.1">
    <property type="nucleotide sequence ID" value="XM_045098429.1"/>
</dbReference>
<dbReference type="Proteomes" id="UP000011116">
    <property type="component" value="Chromosome 6H"/>
</dbReference>
<reference evidence="2" key="2">
    <citation type="submission" date="2020-10" db="EMBL/GenBank/DDBJ databases">
        <authorList>
            <person name="Scholz U."/>
            <person name="Mascher M."/>
            <person name="Fiebig A."/>
        </authorList>
    </citation>
    <scope>NUCLEOTIDE SEQUENCE [LARGE SCALE GENOMIC DNA]</scope>
    <source>
        <strain evidence="2">cv. Morex</strain>
    </source>
</reference>